<gene>
    <name evidence="10" type="ORF">I303_106627</name>
</gene>
<dbReference type="PANTHER" id="PTHR12022:SF0">
    <property type="entry name" value="CYTOCHROME B-C1 COMPLEX SUBUNIT 7"/>
    <property type="match status" value="1"/>
</dbReference>
<dbReference type="GO" id="GO:0005743">
    <property type="term" value="C:mitochondrial inner membrane"/>
    <property type="evidence" value="ECO:0007669"/>
    <property type="project" value="UniProtKB-SubCell"/>
</dbReference>
<evidence type="ECO:0000256" key="9">
    <source>
        <dbReference type="ARBA" id="ARBA00031684"/>
    </source>
</evidence>
<evidence type="ECO:0000256" key="3">
    <source>
        <dbReference type="ARBA" id="ARBA00022448"/>
    </source>
</evidence>
<dbReference type="KEGG" id="kdj:28971813"/>
<keyword evidence="11" id="KW-1185">Reference proteome</keyword>
<accession>A0AAJ8MHW0</accession>
<keyword evidence="4" id="KW-0679">Respiratory chain</keyword>
<keyword evidence="7" id="KW-0496">Mitochondrion</keyword>
<evidence type="ECO:0000256" key="5">
    <source>
        <dbReference type="ARBA" id="ARBA00022792"/>
    </source>
</evidence>
<evidence type="ECO:0000313" key="11">
    <source>
        <dbReference type="Proteomes" id="UP000078595"/>
    </source>
</evidence>
<evidence type="ECO:0000256" key="1">
    <source>
        <dbReference type="ARBA" id="ARBA00004443"/>
    </source>
</evidence>
<dbReference type="FunFam" id="1.10.1090.10:FF:000001">
    <property type="entry name" value="Cytochrome b-c1 complex subunit 7"/>
    <property type="match status" value="1"/>
</dbReference>
<dbReference type="PANTHER" id="PTHR12022">
    <property type="entry name" value="UBIQUINOL-CYTOCHROME C REDUCTASE COMPLEX 14 KD PROTEIN"/>
    <property type="match status" value="1"/>
</dbReference>
<reference evidence="10" key="1">
    <citation type="submission" date="2013-07" db="EMBL/GenBank/DDBJ databases">
        <authorList>
            <consortium name="The Broad Institute Genome Sequencing Platform"/>
            <person name="Cuomo C."/>
            <person name="Litvintseva A."/>
            <person name="Chen Y."/>
            <person name="Heitman J."/>
            <person name="Sun S."/>
            <person name="Springer D."/>
            <person name="Dromer F."/>
            <person name="Young S.K."/>
            <person name="Zeng Q."/>
            <person name="Gargeya S."/>
            <person name="Fitzgerald M."/>
            <person name="Abouelleil A."/>
            <person name="Alvarado L."/>
            <person name="Berlin A.M."/>
            <person name="Chapman S.B."/>
            <person name="Dewar J."/>
            <person name="Goldberg J."/>
            <person name="Griggs A."/>
            <person name="Gujja S."/>
            <person name="Hansen M."/>
            <person name="Howarth C."/>
            <person name="Imamovic A."/>
            <person name="Larimer J."/>
            <person name="McCowan C."/>
            <person name="Murphy C."/>
            <person name="Pearson M."/>
            <person name="Priest M."/>
            <person name="Roberts A."/>
            <person name="Saif S."/>
            <person name="Shea T."/>
            <person name="Sykes S."/>
            <person name="Wortman J."/>
            <person name="Nusbaum C."/>
            <person name="Birren B."/>
        </authorList>
    </citation>
    <scope>NUCLEOTIDE SEQUENCE</scope>
    <source>
        <strain evidence="10">CBS 10117</strain>
    </source>
</reference>
<dbReference type="Pfam" id="PF02271">
    <property type="entry name" value="UCR_14kD"/>
    <property type="match status" value="1"/>
</dbReference>
<evidence type="ECO:0000256" key="2">
    <source>
        <dbReference type="ARBA" id="ARBA00008554"/>
    </source>
</evidence>
<protein>
    <recommendedName>
        <fullName evidence="9">Complex III subunit 7</fullName>
    </recommendedName>
</protein>
<keyword evidence="8" id="KW-0472">Membrane</keyword>
<evidence type="ECO:0000256" key="7">
    <source>
        <dbReference type="ARBA" id="ARBA00023128"/>
    </source>
</evidence>
<dbReference type="RefSeq" id="XP_018259186.2">
    <property type="nucleotide sequence ID" value="XM_018411374.2"/>
</dbReference>
<dbReference type="GeneID" id="28971813"/>
<dbReference type="InterPro" id="IPR036544">
    <property type="entry name" value="QCR7_sf"/>
</dbReference>
<comment type="similarity">
    <text evidence="2">Belongs to the UQCRB/QCR7 family.</text>
</comment>
<evidence type="ECO:0000256" key="6">
    <source>
        <dbReference type="ARBA" id="ARBA00022982"/>
    </source>
</evidence>
<dbReference type="SUPFAM" id="SSF81524">
    <property type="entry name" value="14 kDa protein of cytochrome bc1 complex (Ubiquinol-cytochrome c reductase)"/>
    <property type="match status" value="1"/>
</dbReference>
<evidence type="ECO:0000313" key="10">
    <source>
        <dbReference type="EMBL" id="WWC64021.1"/>
    </source>
</evidence>
<proteinExistence type="inferred from homology"/>
<organism evidence="10 11">
    <name type="scientific">Kwoniella dejecticola CBS 10117</name>
    <dbReference type="NCBI Taxonomy" id="1296121"/>
    <lineage>
        <taxon>Eukaryota</taxon>
        <taxon>Fungi</taxon>
        <taxon>Dikarya</taxon>
        <taxon>Basidiomycota</taxon>
        <taxon>Agaricomycotina</taxon>
        <taxon>Tremellomycetes</taxon>
        <taxon>Tremellales</taxon>
        <taxon>Cryptococcaceae</taxon>
        <taxon>Kwoniella</taxon>
    </lineage>
</organism>
<reference evidence="10" key="2">
    <citation type="submission" date="2024-02" db="EMBL/GenBank/DDBJ databases">
        <title>Comparative genomics of Cryptococcus and Kwoniella reveals pathogenesis evolution and contrasting modes of karyotype evolution via chromosome fusion or intercentromeric recombination.</title>
        <authorList>
            <person name="Coelho M.A."/>
            <person name="David-Palma M."/>
            <person name="Shea T."/>
            <person name="Bowers K."/>
            <person name="McGinley-Smith S."/>
            <person name="Mohammad A.W."/>
            <person name="Gnirke A."/>
            <person name="Yurkov A.M."/>
            <person name="Nowrousian M."/>
            <person name="Sun S."/>
            <person name="Cuomo C.A."/>
            <person name="Heitman J."/>
        </authorList>
    </citation>
    <scope>NUCLEOTIDE SEQUENCE</scope>
    <source>
        <strain evidence="10">CBS 10117</strain>
    </source>
</reference>
<dbReference type="Proteomes" id="UP000078595">
    <property type="component" value="Chromosome 8"/>
</dbReference>
<dbReference type="Gene3D" id="1.10.1090.10">
    <property type="entry name" value="Cytochrome b-c1 complex subunit 7"/>
    <property type="match status" value="1"/>
</dbReference>
<dbReference type="EMBL" id="CP144537">
    <property type="protein sequence ID" value="WWC64021.1"/>
    <property type="molecule type" value="Genomic_DNA"/>
</dbReference>
<dbReference type="AlphaFoldDB" id="A0AAJ8MHW0"/>
<keyword evidence="6" id="KW-0249">Electron transport</keyword>
<evidence type="ECO:0000256" key="8">
    <source>
        <dbReference type="ARBA" id="ARBA00023136"/>
    </source>
</evidence>
<name>A0AAJ8MHW0_9TREE</name>
<dbReference type="InterPro" id="IPR003197">
    <property type="entry name" value="QCR7"/>
</dbReference>
<dbReference type="GO" id="GO:0045275">
    <property type="term" value="C:respiratory chain complex III"/>
    <property type="evidence" value="ECO:0007669"/>
    <property type="project" value="InterPro"/>
</dbReference>
<evidence type="ECO:0000256" key="4">
    <source>
        <dbReference type="ARBA" id="ARBA00022660"/>
    </source>
</evidence>
<dbReference type="GO" id="GO:0006122">
    <property type="term" value="P:mitochondrial electron transport, ubiquinol to cytochrome c"/>
    <property type="evidence" value="ECO:0007669"/>
    <property type="project" value="InterPro"/>
</dbReference>
<comment type="subcellular location">
    <subcellularLocation>
        <location evidence="1">Mitochondrion inner membrane</location>
        <topology evidence="1">Peripheral membrane protein</topology>
        <orientation evidence="1">Matrix side</orientation>
    </subcellularLocation>
</comment>
<keyword evidence="5" id="KW-0999">Mitochondrion inner membrane</keyword>
<sequence>MPSLTKMIFGNGPLGPSFAPFIRQHPGVQKYWARWSNFYKNAAGYRQKGYLYDDLIVEETPQVQKALSRLSAKQRYDRVFRMRRGLTQSMAHKNLPKEQWIKADEDVRYLTPLIEQVVAEEAERAEWDYMTVEKIQQKRAEKRNIFSKREGTH</sequence>
<keyword evidence="3" id="KW-0813">Transport</keyword>